<protein>
    <submittedName>
        <fullName evidence="5">Sugar transferase</fullName>
    </submittedName>
</protein>
<evidence type="ECO:0000313" key="5">
    <source>
        <dbReference type="EMBL" id="QSB45322.1"/>
    </source>
</evidence>
<evidence type="ECO:0000259" key="4">
    <source>
        <dbReference type="Pfam" id="PF02397"/>
    </source>
</evidence>
<keyword evidence="3" id="KW-0812">Transmembrane</keyword>
<keyword evidence="3" id="KW-1133">Transmembrane helix</keyword>
<feature type="domain" description="Bacterial sugar transferase" evidence="4">
    <location>
        <begin position="19"/>
        <end position="207"/>
    </location>
</feature>
<dbReference type="PANTHER" id="PTHR30576">
    <property type="entry name" value="COLANIC BIOSYNTHESIS UDP-GLUCOSE LIPID CARRIER TRANSFERASE"/>
    <property type="match status" value="1"/>
</dbReference>
<comment type="similarity">
    <text evidence="1">Belongs to the bacterial sugar transferase family.</text>
</comment>
<dbReference type="Proteomes" id="UP000663637">
    <property type="component" value="Chromosome"/>
</dbReference>
<accession>A0ABX7KD60</accession>
<evidence type="ECO:0000256" key="3">
    <source>
        <dbReference type="SAM" id="Phobius"/>
    </source>
</evidence>
<dbReference type="PANTHER" id="PTHR30576:SF0">
    <property type="entry name" value="UNDECAPRENYL-PHOSPHATE N-ACETYLGALACTOSAMINYL 1-PHOSPHATE TRANSFERASE-RELATED"/>
    <property type="match status" value="1"/>
</dbReference>
<dbReference type="Pfam" id="PF02397">
    <property type="entry name" value="Bac_transf"/>
    <property type="match status" value="1"/>
</dbReference>
<feature type="transmembrane region" description="Helical" evidence="3">
    <location>
        <begin position="21"/>
        <end position="45"/>
    </location>
</feature>
<organism evidence="5 6">
    <name type="scientific">Tsuneonella flava</name>
    <dbReference type="NCBI Taxonomy" id="2055955"/>
    <lineage>
        <taxon>Bacteria</taxon>
        <taxon>Pseudomonadati</taxon>
        <taxon>Pseudomonadota</taxon>
        <taxon>Alphaproteobacteria</taxon>
        <taxon>Sphingomonadales</taxon>
        <taxon>Erythrobacteraceae</taxon>
        <taxon>Tsuneonella</taxon>
    </lineage>
</organism>
<reference evidence="5 6" key="1">
    <citation type="submission" date="2020-09" db="EMBL/GenBank/DDBJ databases">
        <title>Complete genome sequence of altererythrobacter flavus SS-21NJ, isolated from Dongying oil sludge in Shandong province.</title>
        <authorList>
            <person name="Sun S."/>
            <person name="Zhang Z."/>
        </authorList>
    </citation>
    <scope>NUCLEOTIDE SEQUENCE [LARGE SCALE GENOMIC DNA]</scope>
    <source>
        <strain evidence="5 6">SS-21NJ</strain>
    </source>
</reference>
<sequence>MILPTVPSCALSLYQRLFKRTFDLCAALAGIVLLAPVMMLAALAIRLEDGHPALFVQTRVGRGNRLFSMYKFRSMQPERCDDLGSRSTAHNDERLTRVGRFIRRTSIDELPQLFNVLRGEMSIVGPRPHALGSRVGSRLFWEIDRQYWHRHALKPGMTGLAQVRGLRGPTEYEEDLTRRLASDLEYAHGWSMWADLWIVIRTIRVLIHPRAF</sequence>
<evidence type="ECO:0000256" key="1">
    <source>
        <dbReference type="ARBA" id="ARBA00006464"/>
    </source>
</evidence>
<evidence type="ECO:0000313" key="6">
    <source>
        <dbReference type="Proteomes" id="UP000663637"/>
    </source>
</evidence>
<gene>
    <name evidence="5" type="ORF">IDJ81_04120</name>
</gene>
<name>A0ABX7KD60_9SPHN</name>
<dbReference type="GO" id="GO:0016740">
    <property type="term" value="F:transferase activity"/>
    <property type="evidence" value="ECO:0007669"/>
    <property type="project" value="UniProtKB-KW"/>
</dbReference>
<proteinExistence type="inferred from homology"/>
<keyword evidence="6" id="KW-1185">Reference proteome</keyword>
<dbReference type="InterPro" id="IPR003362">
    <property type="entry name" value="Bact_transf"/>
</dbReference>
<dbReference type="RefSeq" id="WP_205444177.1">
    <property type="nucleotide sequence ID" value="NZ_CP061510.1"/>
</dbReference>
<keyword evidence="3" id="KW-0472">Membrane</keyword>
<dbReference type="EMBL" id="CP061510">
    <property type="protein sequence ID" value="QSB45322.1"/>
    <property type="molecule type" value="Genomic_DNA"/>
</dbReference>
<evidence type="ECO:0000256" key="2">
    <source>
        <dbReference type="ARBA" id="ARBA00023169"/>
    </source>
</evidence>
<keyword evidence="2" id="KW-0270">Exopolysaccharide synthesis</keyword>
<keyword evidence="5" id="KW-0808">Transferase</keyword>